<dbReference type="SUPFAM" id="SSF52833">
    <property type="entry name" value="Thioredoxin-like"/>
    <property type="match status" value="1"/>
</dbReference>
<dbReference type="PANTHER" id="PTHR13887">
    <property type="entry name" value="GLUTATHIONE S-TRANSFERASE KAPPA"/>
    <property type="match status" value="1"/>
</dbReference>
<evidence type="ECO:0000313" key="2">
    <source>
        <dbReference type="EMBL" id="MBB1069608.1"/>
    </source>
</evidence>
<dbReference type="PANTHER" id="PTHR13887:SF41">
    <property type="entry name" value="THIOREDOXIN SUPERFAMILY PROTEIN"/>
    <property type="match status" value="1"/>
</dbReference>
<dbReference type="AlphaFoldDB" id="A0A7W3TRK9"/>
<dbReference type="Proteomes" id="UP000518316">
    <property type="component" value="Unassembled WGS sequence"/>
</dbReference>
<dbReference type="Gene3D" id="3.40.30.10">
    <property type="entry name" value="Glutaredoxin"/>
    <property type="match status" value="1"/>
</dbReference>
<proteinExistence type="predicted"/>
<organism evidence="2 3">
    <name type="scientific">Limosilactobacillus albertensis</name>
    <dbReference type="NCBI Taxonomy" id="2759752"/>
    <lineage>
        <taxon>Bacteria</taxon>
        <taxon>Bacillati</taxon>
        <taxon>Bacillota</taxon>
        <taxon>Bacilli</taxon>
        <taxon>Lactobacillales</taxon>
        <taxon>Lactobacillaceae</taxon>
        <taxon>Limosilactobacillus</taxon>
    </lineage>
</organism>
<keyword evidence="3" id="KW-1185">Reference proteome</keyword>
<evidence type="ECO:0000313" key="3">
    <source>
        <dbReference type="Proteomes" id="UP000518316"/>
    </source>
</evidence>
<gene>
    <name evidence="2" type="ORF">H5S40_05525</name>
</gene>
<name>A0A7W3TRK9_9LACO</name>
<accession>A0A7W3TRK9</accession>
<reference evidence="2 3" key="1">
    <citation type="submission" date="2020-07" db="EMBL/GenBank/DDBJ databases">
        <title>Description of Limosilactobacillus balticus sp. nov., Limosilactobacillus agrestis sp. nov., Limosilactobacillus albertensis sp. nov., Limosilactobacillus rudii sp. nov., Limosilactobacillus fastidiosus sp. nov., five novel Limosilactobacillus species isolated from the vertebrate gastrointestinal tract, and proposal of 6 subspecies of Limosilactobacillus reuteri adapted to the gastrointestinal tract of specific vertebrate hosts.</title>
        <authorList>
            <person name="Li F."/>
            <person name="Cheng C."/>
            <person name="Zheng J."/>
            <person name="Quevedo R.M."/>
            <person name="Li J."/>
            <person name="Roos S."/>
            <person name="Gaenzle M.G."/>
            <person name="Walter J."/>
        </authorList>
    </citation>
    <scope>NUCLEOTIDE SEQUENCE [LARGE SCALE GENOMIC DNA]</scope>
    <source>
        <strain evidence="2 3">RRLNB_1_1</strain>
    </source>
</reference>
<comment type="caution">
    <text evidence="2">The sequence shown here is derived from an EMBL/GenBank/DDBJ whole genome shotgun (WGS) entry which is preliminary data.</text>
</comment>
<sequence length="215" mass="24363">MEIKYWADIACPYCYIGITQLQRALEELKIADQTPLEFMSFQLDPTLPTTTNKSMTEYYAQTHKLTTQEALSQLEQIDKMAANINLPIKMEAAIPVNTLAAHRLIKYVESLNNQALLNKTVKRLYQLYFNDNKSIADNKVLTNAMSAIGLPTDDVKSVLESGKFETEVRKNERRAFMIGMPSAPLFVINNKYSITGAQPYEVFLEALKKVTNKNA</sequence>
<dbReference type="GO" id="GO:0016491">
    <property type="term" value="F:oxidoreductase activity"/>
    <property type="evidence" value="ECO:0007669"/>
    <property type="project" value="InterPro"/>
</dbReference>
<dbReference type="RefSeq" id="WP_182598185.1">
    <property type="nucleotide sequence ID" value="NZ_JACIVC010000055.1"/>
</dbReference>
<protein>
    <submittedName>
        <fullName evidence="2">DsbA family oxidoreductase</fullName>
    </submittedName>
</protein>
<dbReference type="CDD" id="cd03024">
    <property type="entry name" value="DsbA_FrnE"/>
    <property type="match status" value="1"/>
</dbReference>
<dbReference type="Pfam" id="PF01323">
    <property type="entry name" value="DSBA"/>
    <property type="match status" value="1"/>
</dbReference>
<feature type="domain" description="DSBA-like thioredoxin" evidence="1">
    <location>
        <begin position="3"/>
        <end position="208"/>
    </location>
</feature>
<dbReference type="EMBL" id="JACIVC010000055">
    <property type="protein sequence ID" value="MBB1069608.1"/>
    <property type="molecule type" value="Genomic_DNA"/>
</dbReference>
<dbReference type="InterPro" id="IPR036249">
    <property type="entry name" value="Thioredoxin-like_sf"/>
</dbReference>
<evidence type="ECO:0000259" key="1">
    <source>
        <dbReference type="Pfam" id="PF01323"/>
    </source>
</evidence>
<dbReference type="InterPro" id="IPR001853">
    <property type="entry name" value="DSBA-like_thioredoxin_dom"/>
</dbReference>